<accession>A0A4Y7L5M4</accession>
<dbReference type="AlphaFoldDB" id="A0A4Y7L5M4"/>
<dbReference type="CDD" id="cd17416">
    <property type="entry name" value="MFS_NPF1_2"/>
    <property type="match status" value="1"/>
</dbReference>
<dbReference type="EMBL" id="CM010724">
    <property type="protein sequence ID" value="RZC79932.1"/>
    <property type="molecule type" value="Genomic_DNA"/>
</dbReference>
<evidence type="ECO:0000313" key="8">
    <source>
        <dbReference type="EMBL" id="RZC79932.1"/>
    </source>
</evidence>
<feature type="compositionally biased region" description="Low complexity" evidence="6">
    <location>
        <begin position="1"/>
        <end position="17"/>
    </location>
</feature>
<dbReference type="SUPFAM" id="SSF103473">
    <property type="entry name" value="MFS general substrate transporter"/>
    <property type="match status" value="1"/>
</dbReference>
<feature type="transmembrane region" description="Helical" evidence="7">
    <location>
        <begin position="149"/>
        <end position="172"/>
    </location>
</feature>
<evidence type="ECO:0000256" key="2">
    <source>
        <dbReference type="ARBA" id="ARBA00005982"/>
    </source>
</evidence>
<feature type="transmembrane region" description="Helical" evidence="7">
    <location>
        <begin position="272"/>
        <end position="291"/>
    </location>
</feature>
<dbReference type="STRING" id="3469.A0A4Y7L5M4"/>
<dbReference type="GO" id="GO:0016020">
    <property type="term" value="C:membrane"/>
    <property type="evidence" value="ECO:0007669"/>
    <property type="project" value="UniProtKB-SubCell"/>
</dbReference>
<evidence type="ECO:0000256" key="3">
    <source>
        <dbReference type="ARBA" id="ARBA00022692"/>
    </source>
</evidence>
<feature type="transmembrane region" description="Helical" evidence="7">
    <location>
        <begin position="628"/>
        <end position="647"/>
    </location>
</feature>
<sequence length="669" mass="74036">MMMNRLSFESLSSVSSVKEPPADNVDHDKVSIVISSNSPSAIAPTTENSQIKVSRSFSSSLVNQVIKEEEQEGEEQEGGINKRKMMKKRETSPDILLNDDGYDPNIKKAGGWKTMPYIIGNETFEKLASMSLTANMTVYLRTQYNMDGLTSVSIASIWGGTCNITTLLGAFVSDAYLGRYWTLLTASIIYFLGMGMMTLTAAIPYLRPPSCNKLTAICQEPEKWQLGVLFIALILLSLGAGGIRPVNIAFGVDQFDVTTEKGKKQVESFYNWYYWGFTIALIVALTVVVYIQNNISWALGLAIPTAIILLSIVVFLIGSKLYICVKPRGSVFIDVAKVISAALRKRKIKLKPTSEHTLFDNPSRDLTVENLCLTNRFSCLTKAAVITEQDSFNDQGLPTNGWRLCSIQQVEQFKCIISVMPVWVSGIACFVCMDQQSTQGVLQAIQSDTRFIHNFHVPPGSMGIAGMITLSIWIPIYEHLVLPLSRRMSKDGVGITLKHRLGAGIVMSIICMVVAGIVEGRRRESALKNHTFIAPMSFAWLIPQYALSGMTEVFTGVGIMEFLAKQFPPSMRTLAGSLFFLSLACASYVSSFLMNLIHRLSQSASGDKDGSNPGWLGGTDLNKNKLDYYYFIVAGICVLNLLYYIFFASRYVDTSKKDEEGERDVELNS</sequence>
<feature type="region of interest" description="Disordered" evidence="6">
    <location>
        <begin position="1"/>
        <end position="26"/>
    </location>
</feature>
<feature type="transmembrane region" description="Helical" evidence="7">
    <location>
        <begin position="501"/>
        <end position="518"/>
    </location>
</feature>
<feature type="transmembrane region" description="Helical" evidence="7">
    <location>
        <begin position="575"/>
        <end position="597"/>
    </location>
</feature>
<feature type="transmembrane region" description="Helical" evidence="7">
    <location>
        <begin position="226"/>
        <end position="252"/>
    </location>
</feature>
<evidence type="ECO:0000313" key="9">
    <source>
        <dbReference type="Proteomes" id="UP000316621"/>
    </source>
</evidence>
<dbReference type="Gene3D" id="1.20.1250.20">
    <property type="entry name" value="MFS general substrate transporter like domains"/>
    <property type="match status" value="1"/>
</dbReference>
<evidence type="ECO:0000256" key="1">
    <source>
        <dbReference type="ARBA" id="ARBA00004141"/>
    </source>
</evidence>
<feature type="transmembrane region" description="Helical" evidence="7">
    <location>
        <begin position="460"/>
        <end position="480"/>
    </location>
</feature>
<organism evidence="8 9">
    <name type="scientific">Papaver somniferum</name>
    <name type="common">Opium poppy</name>
    <dbReference type="NCBI Taxonomy" id="3469"/>
    <lineage>
        <taxon>Eukaryota</taxon>
        <taxon>Viridiplantae</taxon>
        <taxon>Streptophyta</taxon>
        <taxon>Embryophyta</taxon>
        <taxon>Tracheophyta</taxon>
        <taxon>Spermatophyta</taxon>
        <taxon>Magnoliopsida</taxon>
        <taxon>Ranunculales</taxon>
        <taxon>Papaveraceae</taxon>
        <taxon>Papaveroideae</taxon>
        <taxon>Papaver</taxon>
    </lineage>
</organism>
<keyword evidence="9" id="KW-1185">Reference proteome</keyword>
<dbReference type="Gramene" id="RZC79932">
    <property type="protein sequence ID" value="RZC79932"/>
    <property type="gene ID" value="C5167_042509"/>
</dbReference>
<comment type="similarity">
    <text evidence="2">Belongs to the major facilitator superfamily. Proton-dependent oligopeptide transporter (POT/PTR) (TC 2.A.17) family.</text>
</comment>
<feature type="transmembrane region" description="Helical" evidence="7">
    <location>
        <begin position="184"/>
        <end position="206"/>
    </location>
</feature>
<protein>
    <recommendedName>
        <fullName evidence="10">Major facilitator superfamily (MFS) profile domain-containing protein</fullName>
    </recommendedName>
</protein>
<gene>
    <name evidence="8" type="ORF">C5167_042509</name>
</gene>
<evidence type="ECO:0000256" key="5">
    <source>
        <dbReference type="ARBA" id="ARBA00023136"/>
    </source>
</evidence>
<dbReference type="InterPro" id="IPR000109">
    <property type="entry name" value="POT_fam"/>
</dbReference>
<dbReference type="OrthoDB" id="8904098at2759"/>
<keyword evidence="4 7" id="KW-1133">Transmembrane helix</keyword>
<dbReference type="OMA" id="IMEFFTM"/>
<feature type="region of interest" description="Disordered" evidence="6">
    <location>
        <begin position="67"/>
        <end position="87"/>
    </location>
</feature>
<proteinExistence type="inferred from homology"/>
<dbReference type="GO" id="GO:0022857">
    <property type="term" value="F:transmembrane transporter activity"/>
    <property type="evidence" value="ECO:0007669"/>
    <property type="project" value="InterPro"/>
</dbReference>
<evidence type="ECO:0000256" key="7">
    <source>
        <dbReference type="SAM" id="Phobius"/>
    </source>
</evidence>
<dbReference type="InterPro" id="IPR036259">
    <property type="entry name" value="MFS_trans_sf"/>
</dbReference>
<name>A0A4Y7L5M4_PAPSO</name>
<feature type="transmembrane region" description="Helical" evidence="7">
    <location>
        <begin position="298"/>
        <end position="318"/>
    </location>
</feature>
<comment type="subcellular location">
    <subcellularLocation>
        <location evidence="1">Membrane</location>
        <topology evidence="1">Multi-pass membrane protein</topology>
    </subcellularLocation>
</comment>
<keyword evidence="3 7" id="KW-0812">Transmembrane</keyword>
<reference evidence="8 9" key="1">
    <citation type="journal article" date="2018" name="Science">
        <title>The opium poppy genome and morphinan production.</title>
        <authorList>
            <person name="Guo L."/>
            <person name="Winzer T."/>
            <person name="Yang X."/>
            <person name="Li Y."/>
            <person name="Ning Z."/>
            <person name="He Z."/>
            <person name="Teodor R."/>
            <person name="Lu Y."/>
            <person name="Bowser T.A."/>
            <person name="Graham I.A."/>
            <person name="Ye K."/>
        </authorList>
    </citation>
    <scope>NUCLEOTIDE SEQUENCE [LARGE SCALE GENOMIC DNA]</scope>
    <source>
        <strain evidence="9">cv. HN1</strain>
        <tissue evidence="8">Leaves</tissue>
    </source>
</reference>
<evidence type="ECO:0000256" key="4">
    <source>
        <dbReference type="ARBA" id="ARBA00022989"/>
    </source>
</evidence>
<keyword evidence="5 7" id="KW-0472">Membrane</keyword>
<feature type="transmembrane region" description="Helical" evidence="7">
    <location>
        <begin position="538"/>
        <end position="563"/>
    </location>
</feature>
<evidence type="ECO:0008006" key="10">
    <source>
        <dbReference type="Google" id="ProtNLM"/>
    </source>
</evidence>
<dbReference type="Pfam" id="PF00854">
    <property type="entry name" value="PTR2"/>
    <property type="match status" value="1"/>
</dbReference>
<evidence type="ECO:0000256" key="6">
    <source>
        <dbReference type="SAM" id="MobiDB-lite"/>
    </source>
</evidence>
<dbReference type="Proteomes" id="UP000316621">
    <property type="component" value="Chromosome 10"/>
</dbReference>
<dbReference type="PANTHER" id="PTHR11654">
    <property type="entry name" value="OLIGOPEPTIDE TRANSPORTER-RELATED"/>
    <property type="match status" value="1"/>
</dbReference>